<name>A0A6J3MLH9_9PEZI</name>
<dbReference type="Proteomes" id="UP000504637">
    <property type="component" value="Unplaced"/>
</dbReference>
<dbReference type="AlphaFoldDB" id="A0A6J3MLH9"/>
<evidence type="ECO:0000313" key="3">
    <source>
        <dbReference type="RefSeq" id="XP_033464883.1"/>
    </source>
</evidence>
<proteinExistence type="predicted"/>
<reference evidence="3" key="1">
    <citation type="submission" date="2020-01" db="EMBL/GenBank/DDBJ databases">
        <authorList>
            <consortium name="DOE Joint Genome Institute"/>
            <person name="Haridas S."/>
            <person name="Albert R."/>
            <person name="Binder M."/>
            <person name="Bloem J."/>
            <person name="Labutti K."/>
            <person name="Salamov A."/>
            <person name="Andreopoulos B."/>
            <person name="Baker S.E."/>
            <person name="Barry K."/>
            <person name="Bills G."/>
            <person name="Bluhm B.H."/>
            <person name="Cannon C."/>
            <person name="Castanera R."/>
            <person name="Culley D.E."/>
            <person name="Daum C."/>
            <person name="Ezra D."/>
            <person name="Gonzalez J.B."/>
            <person name="Henrissat B."/>
            <person name="Kuo A."/>
            <person name="Liang C."/>
            <person name="Lipzen A."/>
            <person name="Lutzoni F."/>
            <person name="Magnuson J."/>
            <person name="Mondo S."/>
            <person name="Nolan M."/>
            <person name="Ohm R."/>
            <person name="Pangilinan J."/>
            <person name="Park H.-J."/>
            <person name="Ramirez L."/>
            <person name="Alfaro M."/>
            <person name="Sun H."/>
            <person name="Tritt A."/>
            <person name="Yoshinaga Y."/>
            <person name="Zwiers L.-H."/>
            <person name="Turgeon B.G."/>
            <person name="Goodwin S.B."/>
            <person name="Spatafora J.W."/>
            <person name="Crous P.W."/>
            <person name="Grigoriev I.V."/>
        </authorList>
    </citation>
    <scope>NUCLEOTIDE SEQUENCE</scope>
    <source>
        <strain evidence="3">CBS 342.82</strain>
    </source>
</reference>
<dbReference type="GeneID" id="54361614"/>
<sequence>MKFSLATVAIAAAVGSAIVASAAPIEVRAPYNNIRPIHDIEARDPYGNNIRPILTGDDALEAREAHPIGNNIRPVATGDGAVEARAPYGNIRPIHDNI</sequence>
<reference evidence="3" key="2">
    <citation type="submission" date="2020-04" db="EMBL/GenBank/DDBJ databases">
        <authorList>
            <consortium name="NCBI Genome Project"/>
        </authorList>
    </citation>
    <scope>NUCLEOTIDE SEQUENCE</scope>
    <source>
        <strain evidence="3">CBS 342.82</strain>
    </source>
</reference>
<feature type="signal peptide" evidence="1">
    <location>
        <begin position="1"/>
        <end position="22"/>
    </location>
</feature>
<evidence type="ECO:0000256" key="1">
    <source>
        <dbReference type="SAM" id="SignalP"/>
    </source>
</evidence>
<gene>
    <name evidence="3" type="ORF">K489DRAFT_376012</name>
</gene>
<organism evidence="3">
    <name type="scientific">Dissoconium aciculare CBS 342.82</name>
    <dbReference type="NCBI Taxonomy" id="1314786"/>
    <lineage>
        <taxon>Eukaryota</taxon>
        <taxon>Fungi</taxon>
        <taxon>Dikarya</taxon>
        <taxon>Ascomycota</taxon>
        <taxon>Pezizomycotina</taxon>
        <taxon>Dothideomycetes</taxon>
        <taxon>Dothideomycetidae</taxon>
        <taxon>Mycosphaerellales</taxon>
        <taxon>Dissoconiaceae</taxon>
        <taxon>Dissoconium</taxon>
    </lineage>
</organism>
<evidence type="ECO:0000313" key="2">
    <source>
        <dbReference type="Proteomes" id="UP000504637"/>
    </source>
</evidence>
<reference evidence="3" key="3">
    <citation type="submission" date="2025-08" db="UniProtKB">
        <authorList>
            <consortium name="RefSeq"/>
        </authorList>
    </citation>
    <scope>IDENTIFICATION</scope>
    <source>
        <strain evidence="3">CBS 342.82</strain>
    </source>
</reference>
<keyword evidence="1" id="KW-0732">Signal</keyword>
<feature type="chain" id="PRO_5027050276" evidence="1">
    <location>
        <begin position="23"/>
        <end position="98"/>
    </location>
</feature>
<keyword evidence="2" id="KW-1185">Reference proteome</keyword>
<protein>
    <submittedName>
        <fullName evidence="3">Uncharacterized protein</fullName>
    </submittedName>
</protein>
<accession>A0A6J3MLH9</accession>
<dbReference type="RefSeq" id="XP_033464883.1">
    <property type="nucleotide sequence ID" value="XM_033603814.1"/>
</dbReference>